<dbReference type="Proteomes" id="UP000078343">
    <property type="component" value="Unassembled WGS sequence"/>
</dbReference>
<feature type="compositionally biased region" description="Polar residues" evidence="1">
    <location>
        <begin position="20"/>
        <end position="54"/>
    </location>
</feature>
<reference evidence="3 4" key="1">
    <citation type="submission" date="2016-04" db="EMBL/GenBank/DDBJ databases">
        <title>Draft genome of Fonsecaea erecta CBS 125763.</title>
        <authorList>
            <person name="Weiss V.A."/>
            <person name="Vicente V.A."/>
            <person name="Raittz R.T."/>
            <person name="Moreno L.F."/>
            <person name="De Souza E.M."/>
            <person name="Pedrosa F.O."/>
            <person name="Steffens M.B."/>
            <person name="Faoro H."/>
            <person name="Tadra-Sfeir M.Z."/>
            <person name="Najafzadeh M.J."/>
            <person name="Felipe M.S."/>
            <person name="Teixeira M."/>
            <person name="Sun J."/>
            <person name="Xi L."/>
            <person name="Gomes R."/>
            <person name="De Azevedo C.M."/>
            <person name="Salgado C.G."/>
            <person name="Da Silva M.B."/>
            <person name="Nascimento M.F."/>
            <person name="Queiroz-Telles F."/>
            <person name="Attili D.S."/>
            <person name="Gorbushina A."/>
        </authorList>
    </citation>
    <scope>NUCLEOTIDE SEQUENCE [LARGE SCALE GENOMIC DNA]</scope>
    <source>
        <strain evidence="3 4">CBS 125763</strain>
    </source>
</reference>
<feature type="region of interest" description="Disordered" evidence="1">
    <location>
        <begin position="1"/>
        <end position="56"/>
    </location>
</feature>
<name>A0A178Z567_9EURO</name>
<feature type="domain" description="G-patch" evidence="2">
    <location>
        <begin position="27"/>
        <end position="85"/>
    </location>
</feature>
<feature type="compositionally biased region" description="Low complexity" evidence="1">
    <location>
        <begin position="279"/>
        <end position="295"/>
    </location>
</feature>
<proteinExistence type="predicted"/>
<dbReference type="GeneID" id="30014778"/>
<keyword evidence="4" id="KW-1185">Reference proteome</keyword>
<organism evidence="3 4">
    <name type="scientific">Fonsecaea erecta</name>
    <dbReference type="NCBI Taxonomy" id="1367422"/>
    <lineage>
        <taxon>Eukaryota</taxon>
        <taxon>Fungi</taxon>
        <taxon>Dikarya</taxon>
        <taxon>Ascomycota</taxon>
        <taxon>Pezizomycotina</taxon>
        <taxon>Eurotiomycetes</taxon>
        <taxon>Chaetothyriomycetidae</taxon>
        <taxon>Chaetothyriales</taxon>
        <taxon>Herpotrichiellaceae</taxon>
        <taxon>Fonsecaea</taxon>
    </lineage>
</organism>
<feature type="compositionally biased region" description="Basic and acidic residues" evidence="1">
    <location>
        <begin position="202"/>
        <end position="212"/>
    </location>
</feature>
<feature type="region of interest" description="Disordered" evidence="1">
    <location>
        <begin position="153"/>
        <end position="300"/>
    </location>
</feature>
<gene>
    <name evidence="3" type="ORF">AYL99_10610</name>
</gene>
<dbReference type="GO" id="GO:0003676">
    <property type="term" value="F:nucleic acid binding"/>
    <property type="evidence" value="ECO:0007669"/>
    <property type="project" value="InterPro"/>
</dbReference>
<sequence>MGLAEPRKRQKLSHDPRNLAWSSQSSATSYGHRLMTQQGWSQGQALGKRTTSSRYGAPSDAERLAAAQVGVLFKDDNLGLGAKKRSGKEAVENQKVGLDAFQGLLGRLNGKSEEVLKQEEKKIEDRKLEMYARGRWGGMIFVRGGVLVGTLDEKPREKDNAENSLLAEDDQPPAESSSQEREEAGNEERRKRKEEKRRRKEERRIRREEKAQRRAAKTAQDDVQAIPVHKSPVTQPPDEPVSSAPSDDEAEKAQRPDQSDKRRKHKSSKHNADVDEGKSPVSTAAAASKKPSATVMQTGRHLLRGRNIQAKKMVLADMKGLDEIFMR</sequence>
<dbReference type="EMBL" id="LVYI01000012">
    <property type="protein sequence ID" value="OAP54910.1"/>
    <property type="molecule type" value="Genomic_DNA"/>
</dbReference>
<feature type="compositionally biased region" description="Basic and acidic residues" evidence="1">
    <location>
        <begin position="251"/>
        <end position="260"/>
    </location>
</feature>
<dbReference type="AlphaFoldDB" id="A0A178Z567"/>
<evidence type="ECO:0000313" key="4">
    <source>
        <dbReference type="Proteomes" id="UP000078343"/>
    </source>
</evidence>
<evidence type="ECO:0000256" key="1">
    <source>
        <dbReference type="SAM" id="MobiDB-lite"/>
    </source>
</evidence>
<evidence type="ECO:0000313" key="3">
    <source>
        <dbReference type="EMBL" id="OAP54910.1"/>
    </source>
</evidence>
<comment type="caution">
    <text evidence="3">The sequence shown here is derived from an EMBL/GenBank/DDBJ whole genome shotgun (WGS) entry which is preliminary data.</text>
</comment>
<protein>
    <recommendedName>
        <fullName evidence="2">G-patch domain-containing protein</fullName>
    </recommendedName>
</protein>
<dbReference type="InterPro" id="IPR000467">
    <property type="entry name" value="G_patch_dom"/>
</dbReference>
<dbReference type="OrthoDB" id="29523at2759"/>
<evidence type="ECO:0000259" key="2">
    <source>
        <dbReference type="PROSITE" id="PS50174"/>
    </source>
</evidence>
<dbReference type="PROSITE" id="PS50174">
    <property type="entry name" value="G_PATCH"/>
    <property type="match status" value="1"/>
</dbReference>
<dbReference type="RefSeq" id="XP_018688277.1">
    <property type="nucleotide sequence ID" value="XM_018842116.1"/>
</dbReference>
<accession>A0A178Z567</accession>
<feature type="compositionally biased region" description="Basic and acidic residues" evidence="1">
    <location>
        <begin position="178"/>
        <end position="189"/>
    </location>
</feature>
<dbReference type="STRING" id="1367422.A0A178Z567"/>
<feature type="compositionally biased region" description="Basic residues" evidence="1">
    <location>
        <begin position="190"/>
        <end position="201"/>
    </location>
</feature>